<protein>
    <submittedName>
        <fullName evidence="1">Uncharacterized protein</fullName>
    </submittedName>
</protein>
<name>A0A7W7ZXG1_9ACTN</name>
<sequence length="217" mass="21192">MATLTTGVSWLVAGPALGADYCTDRVAALRAPTTVASVCEEVLDLRMSGNYGERMTAPKDSDLAMSAETLARKAGLPGLSKASAVLSLADLGGVAAAAGAPSMPAGTPGVAGLRSVASVPTAPDLPGLPNTPALPGTLAALPPAPVAGEVPALPDASGLVAGVEAPISLPQPAEAVTDEITGKLPEAPGKALEAVPVPESEPVTGGIADLLNGLRLS</sequence>
<organism evidence="1 2">
    <name type="scientific">Nonomuraea endophytica</name>
    <dbReference type="NCBI Taxonomy" id="714136"/>
    <lineage>
        <taxon>Bacteria</taxon>
        <taxon>Bacillati</taxon>
        <taxon>Actinomycetota</taxon>
        <taxon>Actinomycetes</taxon>
        <taxon>Streptosporangiales</taxon>
        <taxon>Streptosporangiaceae</taxon>
        <taxon>Nonomuraea</taxon>
    </lineage>
</organism>
<evidence type="ECO:0000313" key="2">
    <source>
        <dbReference type="Proteomes" id="UP000568380"/>
    </source>
</evidence>
<accession>A0A7W7ZXG1</accession>
<gene>
    <name evidence="1" type="ORF">HNR40_001018</name>
</gene>
<comment type="caution">
    <text evidence="1">The sequence shown here is derived from an EMBL/GenBank/DDBJ whole genome shotgun (WGS) entry which is preliminary data.</text>
</comment>
<proteinExistence type="predicted"/>
<evidence type="ECO:0000313" key="1">
    <source>
        <dbReference type="EMBL" id="MBB5075572.1"/>
    </source>
</evidence>
<keyword evidence="2" id="KW-1185">Reference proteome</keyword>
<dbReference type="Proteomes" id="UP000568380">
    <property type="component" value="Unassembled WGS sequence"/>
</dbReference>
<dbReference type="RefSeq" id="WP_184958703.1">
    <property type="nucleotide sequence ID" value="NZ_JACHIN010000001.1"/>
</dbReference>
<dbReference type="AlphaFoldDB" id="A0A7W7ZXG1"/>
<reference evidence="1 2" key="1">
    <citation type="submission" date="2020-08" db="EMBL/GenBank/DDBJ databases">
        <title>Genomic Encyclopedia of Type Strains, Phase IV (KMG-IV): sequencing the most valuable type-strain genomes for metagenomic binning, comparative biology and taxonomic classification.</title>
        <authorList>
            <person name="Goeker M."/>
        </authorList>
    </citation>
    <scope>NUCLEOTIDE SEQUENCE [LARGE SCALE GENOMIC DNA]</scope>
    <source>
        <strain evidence="1 2">DSM 45385</strain>
    </source>
</reference>
<dbReference type="EMBL" id="JACHIN010000001">
    <property type="protein sequence ID" value="MBB5075572.1"/>
    <property type="molecule type" value="Genomic_DNA"/>
</dbReference>